<sequence>MKGKKIGVIVLVVVGLLLGAYGIWLETQPEAFLSEISKESGLVLTARATSVGVPYILHYEDLTVRPGKPSSPSPQPSGSGQVSALRFEHLSLSALSLHSARITFHDLSLRSSNPLANMLLSAVGVRKGEIVVREEPGKILLPHVEASDNSLTLVGKGEVDRLSSGDVSRFDFTFDLEARGELAQFLGAGRQPGHLYGEKGQTHLILGGRQVF</sequence>
<protein>
    <submittedName>
        <fullName evidence="1">Uncharacterized protein</fullName>
    </submittedName>
</protein>
<dbReference type="Proteomes" id="UP000009374">
    <property type="component" value="Unassembled WGS sequence"/>
</dbReference>
<evidence type="ECO:0000313" key="1">
    <source>
        <dbReference type="EMBL" id="EES53236.1"/>
    </source>
</evidence>
<accession>C6HVX4</accession>
<gene>
    <name evidence="1" type="ORF">UBAL3_80150025</name>
</gene>
<name>C6HVX4_9BACT</name>
<dbReference type="EMBL" id="GG693867">
    <property type="protein sequence ID" value="EES53236.1"/>
    <property type="molecule type" value="Genomic_DNA"/>
</dbReference>
<keyword evidence="2" id="KW-1185">Reference proteome</keyword>
<proteinExistence type="predicted"/>
<evidence type="ECO:0000313" key="2">
    <source>
        <dbReference type="Proteomes" id="UP000009374"/>
    </source>
</evidence>
<reference evidence="1 2" key="1">
    <citation type="journal article" date="2009" name="Appl. Environ. Microbiol.">
        <title>Community genomic and proteomic analyses of chemoautotrophic iron-oxidizing "Leptospirillum rubarum" (Group II) and "Leptospirillum ferrodiazotrophum" (Group III) bacteria in acid mine drainage biofilms.</title>
        <authorList>
            <person name="Goltsman D.S."/>
            <person name="Denef V.J."/>
            <person name="Singer S.W."/>
            <person name="VerBerkmoes N.C."/>
            <person name="Lefsrud M."/>
            <person name="Mueller R.S."/>
            <person name="Dick G.J."/>
            <person name="Sun C.L."/>
            <person name="Wheeler K.E."/>
            <person name="Zemla A."/>
            <person name="Baker B.J."/>
            <person name="Hauser L."/>
            <person name="Land M."/>
            <person name="Shah M.B."/>
            <person name="Thelen M.P."/>
            <person name="Hettich R.L."/>
            <person name="Banfield J.F."/>
        </authorList>
    </citation>
    <scope>NUCLEOTIDE SEQUENCE [LARGE SCALE GENOMIC DNA]</scope>
</reference>
<dbReference type="AlphaFoldDB" id="C6HVX4"/>
<organism evidence="1 2">
    <name type="scientific">Leptospirillum ferrodiazotrophum</name>
    <dbReference type="NCBI Taxonomy" id="412449"/>
    <lineage>
        <taxon>Bacteria</taxon>
        <taxon>Pseudomonadati</taxon>
        <taxon>Nitrospirota</taxon>
        <taxon>Nitrospiria</taxon>
        <taxon>Nitrospirales</taxon>
        <taxon>Nitrospiraceae</taxon>
        <taxon>Leptospirillum</taxon>
    </lineage>
</organism>